<evidence type="ECO:0000313" key="5">
    <source>
        <dbReference type="Proteomes" id="UP001321477"/>
    </source>
</evidence>
<name>A0ABN6YFB2_9MICO</name>
<dbReference type="EMBL" id="AP027734">
    <property type="protein sequence ID" value="BDZ56104.1"/>
    <property type="molecule type" value="Genomic_DNA"/>
</dbReference>
<reference evidence="5" key="1">
    <citation type="journal article" date="2019" name="Int. J. Syst. Evol. Microbiol.">
        <title>The Global Catalogue of Microorganisms (GCM) 10K type strain sequencing project: providing services to taxonomists for standard genome sequencing and annotation.</title>
        <authorList>
            <consortium name="The Broad Institute Genomics Platform"/>
            <consortium name="The Broad Institute Genome Sequencing Center for Infectious Disease"/>
            <person name="Wu L."/>
            <person name="Ma J."/>
        </authorList>
    </citation>
    <scope>NUCLEOTIDE SEQUENCE [LARGE SCALE GENOMIC DNA]</scope>
    <source>
        <strain evidence="5">NBRC 109019</strain>
    </source>
</reference>
<dbReference type="Proteomes" id="UP001321477">
    <property type="component" value="Chromosome"/>
</dbReference>
<dbReference type="Pfam" id="PF00498">
    <property type="entry name" value="FHA"/>
    <property type="match status" value="1"/>
</dbReference>
<feature type="region of interest" description="Disordered" evidence="2">
    <location>
        <begin position="1"/>
        <end position="92"/>
    </location>
</feature>
<evidence type="ECO:0000256" key="1">
    <source>
        <dbReference type="ARBA" id="ARBA00022553"/>
    </source>
</evidence>
<protein>
    <recommendedName>
        <fullName evidence="3">FHA domain-containing protein</fullName>
    </recommendedName>
</protein>
<sequence length="196" mass="20511">MSEPDFIVPPPGLVPGAPVAKPQAPETAIEGTVRADRSLPSFQPPPGIRTPSSLPAAPSAPAQAASAQAQAQAQAQSQSQSQPRWRLRSADGVEMRIDDRVVAGRDPKPPAWMAGAVPFVVEDPSRSMSKTHALIEVSGGRLRATDLDSTNGVRVWPDGGDPLDLEPGVPTEVPHDAVLLLGDVAFLAERMPDDGA</sequence>
<dbReference type="RefSeq" id="WP_234659255.1">
    <property type="nucleotide sequence ID" value="NZ_AP027734.1"/>
</dbReference>
<evidence type="ECO:0000259" key="3">
    <source>
        <dbReference type="PROSITE" id="PS50006"/>
    </source>
</evidence>
<feature type="compositionally biased region" description="Low complexity" evidence="2">
    <location>
        <begin position="51"/>
        <end position="83"/>
    </location>
</feature>
<dbReference type="Gene3D" id="2.60.200.20">
    <property type="match status" value="1"/>
</dbReference>
<dbReference type="InterPro" id="IPR000253">
    <property type="entry name" value="FHA_dom"/>
</dbReference>
<evidence type="ECO:0000256" key="2">
    <source>
        <dbReference type="SAM" id="MobiDB-lite"/>
    </source>
</evidence>
<gene>
    <name evidence="4" type="ORF">GCM10025870_31770</name>
</gene>
<keyword evidence="5" id="KW-1185">Reference proteome</keyword>
<feature type="domain" description="FHA" evidence="3">
    <location>
        <begin position="101"/>
        <end position="155"/>
    </location>
</feature>
<dbReference type="PROSITE" id="PS50006">
    <property type="entry name" value="FHA_DOMAIN"/>
    <property type="match status" value="1"/>
</dbReference>
<dbReference type="SUPFAM" id="SSF49879">
    <property type="entry name" value="SMAD/FHA domain"/>
    <property type="match status" value="1"/>
</dbReference>
<dbReference type="InterPro" id="IPR008984">
    <property type="entry name" value="SMAD_FHA_dom_sf"/>
</dbReference>
<accession>A0ABN6YFB2</accession>
<keyword evidence="1" id="KW-0597">Phosphoprotein</keyword>
<proteinExistence type="predicted"/>
<organism evidence="4 5">
    <name type="scientific">Agromyces marinus</name>
    <dbReference type="NCBI Taxonomy" id="1389020"/>
    <lineage>
        <taxon>Bacteria</taxon>
        <taxon>Bacillati</taxon>
        <taxon>Actinomycetota</taxon>
        <taxon>Actinomycetes</taxon>
        <taxon>Micrococcales</taxon>
        <taxon>Microbacteriaceae</taxon>
        <taxon>Agromyces</taxon>
    </lineage>
</organism>
<evidence type="ECO:0000313" key="4">
    <source>
        <dbReference type="EMBL" id="BDZ56104.1"/>
    </source>
</evidence>